<dbReference type="STRING" id="1034943.BN59_03786"/>
<accession>A0A078L6E5</accession>
<organism evidence="1 2">
    <name type="scientific">Legionella massiliensis</name>
    <dbReference type="NCBI Taxonomy" id="1034943"/>
    <lineage>
        <taxon>Bacteria</taxon>
        <taxon>Pseudomonadati</taxon>
        <taxon>Pseudomonadota</taxon>
        <taxon>Gammaproteobacteria</taxon>
        <taxon>Legionellales</taxon>
        <taxon>Legionellaceae</taxon>
        <taxon>Legionella</taxon>
    </lineage>
</organism>
<dbReference type="RefSeq" id="WP_044012805.1">
    <property type="nucleotide sequence ID" value="NZ_CCVW01000005.1"/>
</dbReference>
<name>A0A078L6E5_9GAMM</name>
<evidence type="ECO:0000313" key="2">
    <source>
        <dbReference type="Proteomes" id="UP000044071"/>
    </source>
</evidence>
<reference evidence="1 2" key="1">
    <citation type="submission" date="2014-06" db="EMBL/GenBank/DDBJ databases">
        <authorList>
            <person name="Urmite Genomes Urmite Genomes"/>
        </authorList>
    </citation>
    <scope>NUCLEOTIDE SEQUENCE [LARGE SCALE GENOMIC DNA]</scope>
</reference>
<protein>
    <submittedName>
        <fullName evidence="1">Uncharacterized protein</fullName>
    </submittedName>
</protein>
<keyword evidence="2" id="KW-1185">Reference proteome</keyword>
<sequence>MEEGCEYIKDINNCVQNCSIICKKVIDNINYYRALKICHGVNRDLKDIRDDLLDAFLSQGIIAACDLLIDHDSPINYIKIQNKISNECIEKIRKKQIMKKMTDWSDMYKKGEEYSILTDKNKGIRFLRDKVFAHTDNQGLFLDIADEIIDGLAKVINRLYELYRELLSGLADDDERALIARAQPSVNKNMQQSMDKATLLTGLFIENKKQ</sequence>
<gene>
    <name evidence="1" type="ORF">BN59_03786</name>
</gene>
<proteinExistence type="predicted"/>
<dbReference type="Proteomes" id="UP000044071">
    <property type="component" value="Unassembled WGS sequence"/>
</dbReference>
<evidence type="ECO:0000313" key="1">
    <source>
        <dbReference type="EMBL" id="CDZ79468.1"/>
    </source>
</evidence>
<dbReference type="EMBL" id="CCSB01000005">
    <property type="protein sequence ID" value="CDZ79468.1"/>
    <property type="molecule type" value="Genomic_DNA"/>
</dbReference>
<dbReference type="AlphaFoldDB" id="A0A078L6E5"/>